<dbReference type="Pfam" id="PF00248">
    <property type="entry name" value="Aldo_ket_red"/>
    <property type="match status" value="1"/>
</dbReference>
<dbReference type="EMBL" id="PGFF01000001">
    <property type="protein sequence ID" value="PJJ73340.1"/>
    <property type="molecule type" value="Genomic_DNA"/>
</dbReference>
<dbReference type="Gene3D" id="3.20.20.100">
    <property type="entry name" value="NADP-dependent oxidoreductase domain"/>
    <property type="match status" value="1"/>
</dbReference>
<gene>
    <name evidence="2" type="ORF">CLV46_2926</name>
</gene>
<organism evidence="2 3">
    <name type="scientific">Diaminobutyricimonas aerilata</name>
    <dbReference type="NCBI Taxonomy" id="1162967"/>
    <lineage>
        <taxon>Bacteria</taxon>
        <taxon>Bacillati</taxon>
        <taxon>Actinomycetota</taxon>
        <taxon>Actinomycetes</taxon>
        <taxon>Micrococcales</taxon>
        <taxon>Microbacteriaceae</taxon>
        <taxon>Diaminobutyricimonas</taxon>
    </lineage>
</organism>
<dbReference type="RefSeq" id="WP_100365441.1">
    <property type="nucleotide sequence ID" value="NZ_PGFF01000001.1"/>
</dbReference>
<dbReference type="InterPro" id="IPR023210">
    <property type="entry name" value="NADP_OxRdtase_dom"/>
</dbReference>
<dbReference type="PANTHER" id="PTHR42686">
    <property type="entry name" value="GH17980P-RELATED"/>
    <property type="match status" value="1"/>
</dbReference>
<name>A0A2M9CN67_9MICO</name>
<evidence type="ECO:0000313" key="2">
    <source>
        <dbReference type="EMBL" id="PJJ73340.1"/>
    </source>
</evidence>
<keyword evidence="3" id="KW-1185">Reference proteome</keyword>
<dbReference type="GO" id="GO:0005829">
    <property type="term" value="C:cytosol"/>
    <property type="evidence" value="ECO:0007669"/>
    <property type="project" value="TreeGrafter"/>
</dbReference>
<dbReference type="OrthoDB" id="9768851at2"/>
<dbReference type="PANTHER" id="PTHR42686:SF1">
    <property type="entry name" value="GH17980P-RELATED"/>
    <property type="match status" value="1"/>
</dbReference>
<dbReference type="PRINTS" id="PR00069">
    <property type="entry name" value="ALDKETRDTASE"/>
</dbReference>
<dbReference type="AlphaFoldDB" id="A0A2M9CN67"/>
<dbReference type="SUPFAM" id="SSF51430">
    <property type="entry name" value="NAD(P)-linked oxidoreductase"/>
    <property type="match status" value="1"/>
</dbReference>
<accession>A0A2M9CN67</accession>
<dbReference type="CDD" id="cd19152">
    <property type="entry name" value="AKR_AKR15A"/>
    <property type="match status" value="1"/>
</dbReference>
<comment type="caution">
    <text evidence="2">The sequence shown here is derived from an EMBL/GenBank/DDBJ whole genome shotgun (WGS) entry which is preliminary data.</text>
</comment>
<reference evidence="2 3" key="1">
    <citation type="submission" date="2017-11" db="EMBL/GenBank/DDBJ databases">
        <title>Genomic Encyclopedia of Archaeal and Bacterial Type Strains, Phase II (KMG-II): From Individual Species to Whole Genera.</title>
        <authorList>
            <person name="Goeker M."/>
        </authorList>
    </citation>
    <scope>NUCLEOTIDE SEQUENCE [LARGE SCALE GENOMIC DNA]</scope>
    <source>
        <strain evidence="2 3">DSM 27393</strain>
    </source>
</reference>
<feature type="domain" description="NADP-dependent oxidoreductase" evidence="1">
    <location>
        <begin position="9"/>
        <end position="312"/>
    </location>
</feature>
<evidence type="ECO:0000259" key="1">
    <source>
        <dbReference type="Pfam" id="PF00248"/>
    </source>
</evidence>
<evidence type="ECO:0000313" key="3">
    <source>
        <dbReference type="Proteomes" id="UP000228758"/>
    </source>
</evidence>
<dbReference type="InterPro" id="IPR036812">
    <property type="entry name" value="NAD(P)_OxRdtase_dom_sf"/>
</dbReference>
<protein>
    <submittedName>
        <fullName evidence="2">D-threo-aldose 1-dehydrogenase</fullName>
    </submittedName>
</protein>
<dbReference type="Proteomes" id="UP000228758">
    <property type="component" value="Unassembled WGS sequence"/>
</dbReference>
<proteinExistence type="predicted"/>
<sequence>MSRLGLPAVGYGVAGLGNLYSAMPEEEWPRCVPAAWDAGIRYFDVAPHYGLGLAEERLGASLAAYPRDEYVVSTKVGRVLEPNPDYEPGQTDIDSLFDVPATRRRVYDYSRDGVLRSIEQSLERMGLDRLDIVLVHDPDDHEREALDGAFPALDELRSQGVIRAYGAGMNQSAMLTRFVERTDLDVVMMAGRYTLLEDGAAHDLLPAAAARGVDVLAAAVFNSGVLATPRIASDARYNYGAVPEELRRRVDAIADIAERHGCTVPQLAAQYPLRASVVSTVVLGAKSAEQVRANAALVDAQIPMAVWDELESAGLVARAL</sequence>
<dbReference type="InterPro" id="IPR020471">
    <property type="entry name" value="AKR"/>
</dbReference>
<dbReference type="GO" id="GO:0016491">
    <property type="term" value="F:oxidoreductase activity"/>
    <property type="evidence" value="ECO:0007669"/>
    <property type="project" value="InterPro"/>
</dbReference>